<keyword evidence="1" id="KW-0653">Protein transport</keyword>
<dbReference type="GO" id="GO:0048193">
    <property type="term" value="P:Golgi vesicle transport"/>
    <property type="evidence" value="ECO:0007669"/>
    <property type="project" value="InterPro"/>
</dbReference>
<proteinExistence type="predicted"/>
<evidence type="ECO:0000256" key="1">
    <source>
        <dbReference type="ARBA" id="ARBA00022927"/>
    </source>
</evidence>
<dbReference type="InterPro" id="IPR010989">
    <property type="entry name" value="SNARE"/>
</dbReference>
<dbReference type="CDD" id="cd21442">
    <property type="entry name" value="SNARE_NTD_STX6-like"/>
    <property type="match status" value="1"/>
</dbReference>
<gene>
    <name evidence="4" type="ORF">GIB67_024144</name>
</gene>
<dbReference type="PANTHER" id="PTHR34949:SF2">
    <property type="entry name" value="OS05G0443700 PROTEIN"/>
    <property type="match status" value="1"/>
</dbReference>
<dbReference type="Pfam" id="PF09177">
    <property type="entry name" value="STX6_10_61_N"/>
    <property type="match status" value="1"/>
</dbReference>
<evidence type="ECO:0000313" key="5">
    <source>
        <dbReference type="Proteomes" id="UP000541444"/>
    </source>
</evidence>
<keyword evidence="5" id="KW-1185">Reference proteome</keyword>
<accession>A0A7J7LZC7</accession>
<evidence type="ECO:0000259" key="3">
    <source>
        <dbReference type="Pfam" id="PF09177"/>
    </source>
</evidence>
<dbReference type="InterPro" id="IPR015260">
    <property type="entry name" value="Syntaxin-6/10/61_N"/>
</dbReference>
<protein>
    <recommendedName>
        <fullName evidence="3">Syntaxin 6/10/61 N-terminal domain-containing protein</fullName>
    </recommendedName>
</protein>
<dbReference type="PANTHER" id="PTHR34949">
    <property type="entry name" value="OS05G0443700 PROTEIN"/>
    <property type="match status" value="1"/>
</dbReference>
<dbReference type="AlphaFoldDB" id="A0A7J7LZC7"/>
<dbReference type="GO" id="GO:0015031">
    <property type="term" value="P:protein transport"/>
    <property type="evidence" value="ECO:0007669"/>
    <property type="project" value="UniProtKB-KW"/>
</dbReference>
<evidence type="ECO:0000256" key="2">
    <source>
        <dbReference type="ARBA" id="ARBA00046280"/>
    </source>
</evidence>
<keyword evidence="1" id="KW-0813">Transport</keyword>
<comment type="caution">
    <text evidence="4">The sequence shown here is derived from an EMBL/GenBank/DDBJ whole genome shotgun (WGS) entry which is preliminary data.</text>
</comment>
<dbReference type="Gene3D" id="1.20.58.90">
    <property type="match status" value="1"/>
</dbReference>
<name>A0A7J7LZC7_9MAGN</name>
<comment type="subcellular location">
    <subcellularLocation>
        <location evidence="2">Endomembrane system</location>
        <topology evidence="2">Single-pass type IV membrane protein</topology>
    </subcellularLocation>
</comment>
<dbReference type="GO" id="GO:0012505">
    <property type="term" value="C:endomembrane system"/>
    <property type="evidence" value="ECO:0007669"/>
    <property type="project" value="UniProtKB-SubCell"/>
</dbReference>
<sequence length="352" mass="39886">MGGSFRQWESDPLFSAAEVVQDSADRCLGSFSSEISCIGRKYLMESIFRMLLHEKSLVGVPADPKLLSAIDYHKRDLATALGTTKWQLEDFERVVNQSALSDRYQTGEDATSRHKQFIRAIREQIVHTEKDMEEPSTGDSKRNTQWVNFNKQERDGLAVFLSGANPVDHHTQFDQNSTIMRRFLDSTSTSGFDDRSEEIVELKTEEVGGSKVNGIMHTNSSFDSSMENKLRKVGAQYSIRLGFEAPVSVKESTGDKHDGSWDLDASDSNAKNLYSKSKLRGSRSMLNVWGFLGNFWLVHGNNMIKPFTKRRKDGKLREDLDQRQSSLYIDIPQAEQVLIFFSTYILNAVVDI</sequence>
<evidence type="ECO:0000313" key="4">
    <source>
        <dbReference type="EMBL" id="KAF6147969.1"/>
    </source>
</evidence>
<dbReference type="SUPFAM" id="SSF47661">
    <property type="entry name" value="t-snare proteins"/>
    <property type="match status" value="1"/>
</dbReference>
<organism evidence="4 5">
    <name type="scientific">Kingdonia uniflora</name>
    <dbReference type="NCBI Taxonomy" id="39325"/>
    <lineage>
        <taxon>Eukaryota</taxon>
        <taxon>Viridiplantae</taxon>
        <taxon>Streptophyta</taxon>
        <taxon>Embryophyta</taxon>
        <taxon>Tracheophyta</taxon>
        <taxon>Spermatophyta</taxon>
        <taxon>Magnoliopsida</taxon>
        <taxon>Ranunculales</taxon>
        <taxon>Circaeasteraceae</taxon>
        <taxon>Kingdonia</taxon>
    </lineage>
</organism>
<dbReference type="OrthoDB" id="737588at2759"/>
<feature type="domain" description="Syntaxin 6/10/61 N-terminal" evidence="3">
    <location>
        <begin position="67"/>
        <end position="127"/>
    </location>
</feature>
<dbReference type="EMBL" id="JACGCM010001859">
    <property type="protein sequence ID" value="KAF6147969.1"/>
    <property type="molecule type" value="Genomic_DNA"/>
</dbReference>
<dbReference type="Proteomes" id="UP000541444">
    <property type="component" value="Unassembled WGS sequence"/>
</dbReference>
<dbReference type="GO" id="GO:0016020">
    <property type="term" value="C:membrane"/>
    <property type="evidence" value="ECO:0007669"/>
    <property type="project" value="InterPro"/>
</dbReference>
<reference evidence="4 5" key="1">
    <citation type="journal article" date="2020" name="IScience">
        <title>Genome Sequencing of the Endangered Kingdonia uniflora (Circaeasteraceae, Ranunculales) Reveals Potential Mechanisms of Evolutionary Specialization.</title>
        <authorList>
            <person name="Sun Y."/>
            <person name="Deng T."/>
            <person name="Zhang A."/>
            <person name="Moore M.J."/>
            <person name="Landis J.B."/>
            <person name="Lin N."/>
            <person name="Zhang H."/>
            <person name="Zhang X."/>
            <person name="Huang J."/>
            <person name="Zhang X."/>
            <person name="Sun H."/>
            <person name="Wang H."/>
        </authorList>
    </citation>
    <scope>NUCLEOTIDE SEQUENCE [LARGE SCALE GENOMIC DNA]</scope>
    <source>
        <strain evidence="4">TB1705</strain>
        <tissue evidence="4">Leaf</tissue>
    </source>
</reference>